<evidence type="ECO:0000256" key="3">
    <source>
        <dbReference type="ARBA" id="ARBA00022989"/>
    </source>
</evidence>
<feature type="transmembrane region" description="Helical" evidence="6">
    <location>
        <begin position="341"/>
        <end position="360"/>
    </location>
</feature>
<evidence type="ECO:0000313" key="8">
    <source>
        <dbReference type="Proteomes" id="UP000708148"/>
    </source>
</evidence>
<dbReference type="InterPro" id="IPR050584">
    <property type="entry name" value="Cholesterol_7-desaturase"/>
</dbReference>
<dbReference type="Gene3D" id="2.102.10.10">
    <property type="entry name" value="Rieske [2Fe-2S] iron-sulphur domain"/>
    <property type="match status" value="1"/>
</dbReference>
<dbReference type="InterPro" id="IPR036922">
    <property type="entry name" value="Rieske_2Fe-2S_sf"/>
</dbReference>
<organism evidence="7 8">
    <name type="scientific">Ostreobium quekettii</name>
    <dbReference type="NCBI Taxonomy" id="121088"/>
    <lineage>
        <taxon>Eukaryota</taxon>
        <taxon>Viridiplantae</taxon>
        <taxon>Chlorophyta</taxon>
        <taxon>core chlorophytes</taxon>
        <taxon>Ulvophyceae</taxon>
        <taxon>TCBD clade</taxon>
        <taxon>Bryopsidales</taxon>
        <taxon>Ostreobineae</taxon>
        <taxon>Ostreobiaceae</taxon>
        <taxon>Ostreobium</taxon>
    </lineage>
</organism>
<keyword evidence="8" id="KW-1185">Reference proteome</keyword>
<evidence type="ECO:0000256" key="1">
    <source>
        <dbReference type="ARBA" id="ARBA00004370"/>
    </source>
</evidence>
<protein>
    <recommendedName>
        <fullName evidence="9">Pheophorbide a oxygenase</fullName>
    </recommendedName>
</protein>
<dbReference type="GO" id="GO:0016020">
    <property type="term" value="C:membrane"/>
    <property type="evidence" value="ECO:0007669"/>
    <property type="project" value="UniProtKB-SubCell"/>
</dbReference>
<evidence type="ECO:0000256" key="6">
    <source>
        <dbReference type="SAM" id="Phobius"/>
    </source>
</evidence>
<evidence type="ECO:0000256" key="4">
    <source>
        <dbReference type="ARBA" id="ARBA00023002"/>
    </source>
</evidence>
<name>A0A8S1INR8_9CHLO</name>
<reference evidence="7" key="1">
    <citation type="submission" date="2020-12" db="EMBL/GenBank/DDBJ databases">
        <authorList>
            <person name="Iha C."/>
        </authorList>
    </citation>
    <scope>NUCLEOTIDE SEQUENCE</scope>
</reference>
<keyword evidence="5 6" id="KW-0472">Membrane</keyword>
<proteinExistence type="predicted"/>
<dbReference type="AlphaFoldDB" id="A0A8S1INR8"/>
<accession>A0A8S1INR8</accession>
<dbReference type="GO" id="GO:0051537">
    <property type="term" value="F:2 iron, 2 sulfur cluster binding"/>
    <property type="evidence" value="ECO:0007669"/>
    <property type="project" value="InterPro"/>
</dbReference>
<evidence type="ECO:0000256" key="5">
    <source>
        <dbReference type="ARBA" id="ARBA00023136"/>
    </source>
</evidence>
<dbReference type="OrthoDB" id="426882at2759"/>
<keyword evidence="4" id="KW-0560">Oxidoreductase</keyword>
<dbReference type="PANTHER" id="PTHR21266:SF32">
    <property type="entry name" value="CHOLESTEROL 7-DESATURASE NVD"/>
    <property type="match status" value="1"/>
</dbReference>
<feature type="non-terminal residue" evidence="7">
    <location>
        <position position="1"/>
    </location>
</feature>
<dbReference type="EMBL" id="CAJHUC010000326">
    <property type="protein sequence ID" value="CAD7695262.1"/>
    <property type="molecule type" value="Genomic_DNA"/>
</dbReference>
<evidence type="ECO:0000256" key="2">
    <source>
        <dbReference type="ARBA" id="ARBA00022692"/>
    </source>
</evidence>
<comment type="caution">
    <text evidence="7">The sequence shown here is derived from an EMBL/GenBank/DDBJ whole genome shotgun (WGS) entry which is preliminary data.</text>
</comment>
<dbReference type="GO" id="GO:0016491">
    <property type="term" value="F:oxidoreductase activity"/>
    <property type="evidence" value="ECO:0007669"/>
    <property type="project" value="UniProtKB-KW"/>
</dbReference>
<dbReference type="SUPFAM" id="SSF55961">
    <property type="entry name" value="Bet v1-like"/>
    <property type="match status" value="1"/>
</dbReference>
<dbReference type="Proteomes" id="UP000708148">
    <property type="component" value="Unassembled WGS sequence"/>
</dbReference>
<evidence type="ECO:0000313" key="7">
    <source>
        <dbReference type="EMBL" id="CAD7695262.1"/>
    </source>
</evidence>
<gene>
    <name evidence="7" type="ORF">OSTQU699_LOCUS637</name>
</gene>
<evidence type="ECO:0008006" key="9">
    <source>
        <dbReference type="Google" id="ProtNLM"/>
    </source>
</evidence>
<dbReference type="PANTHER" id="PTHR21266">
    <property type="entry name" value="IRON-SULFUR DOMAIN CONTAINING PROTEIN"/>
    <property type="match status" value="1"/>
</dbReference>
<keyword evidence="2 6" id="KW-0812">Transmembrane</keyword>
<sequence length="410" mass="44670">GECTHIPQAVNAASEATACASTRSKIAAFPTLEAHGLLWVWPDDSPTSWIDSAAASPVVGKVTDPNTFWLALDYPVSHATLLENTFDPAHVNYLHNGKVAVGVGGAYLHPEGARIIHDFRQVGETTANGGFFLTHSTMYKSAWDYNTTLDFCPPCLNIMTFLDQDGTIKNLEMHYVPMRPGLTRIMFSSTIVGGPPEGWKPKKESIAEKVSKTVKMAGFVIGQLPKLLLPMYVRVGLFHLGDALSNQDIIAGHTEDRQAAGNGGSWRSQYHLPTPSNVGVLALRNWVDRYAGGGPTWFGDTNEREIVLNNSPSDLFNRWERHSKWCPSCRKSLKWFGKVEVVASTVAAAFFGLGLVLAAIRTASPRLALAAVVAGAAALLARFQVQKLRMAFISAIPSTGIPEYSHEWPN</sequence>
<comment type="subcellular location">
    <subcellularLocation>
        <location evidence="1">Membrane</location>
    </subcellularLocation>
</comment>
<feature type="transmembrane region" description="Helical" evidence="6">
    <location>
        <begin position="366"/>
        <end position="383"/>
    </location>
</feature>
<dbReference type="GO" id="GO:0005737">
    <property type="term" value="C:cytoplasm"/>
    <property type="evidence" value="ECO:0007669"/>
    <property type="project" value="TreeGrafter"/>
</dbReference>
<keyword evidence="3 6" id="KW-1133">Transmembrane helix</keyword>